<keyword evidence="2" id="KW-0812">Transmembrane</keyword>
<evidence type="ECO:0000313" key="4">
    <source>
        <dbReference type="Proteomes" id="UP001240643"/>
    </source>
</evidence>
<protein>
    <submittedName>
        <fullName evidence="3">Uncharacterized protein</fullName>
    </submittedName>
</protein>
<reference evidence="3" key="1">
    <citation type="submission" date="2023-07" db="EMBL/GenBank/DDBJ databases">
        <title>Genomic Encyclopedia of Type Strains, Phase IV (KMG-IV): sequencing the most valuable type-strain genomes for metagenomic binning, comparative biology and taxonomic classification.</title>
        <authorList>
            <person name="Goeker M."/>
        </authorList>
    </citation>
    <scope>NUCLEOTIDE SEQUENCE [LARGE SCALE GENOMIC DNA]</scope>
    <source>
        <strain evidence="3">DSM 21204</strain>
    </source>
</reference>
<keyword evidence="2" id="KW-0472">Membrane</keyword>
<feature type="transmembrane region" description="Helical" evidence="2">
    <location>
        <begin position="2231"/>
        <end position="2250"/>
    </location>
</feature>
<evidence type="ECO:0000256" key="2">
    <source>
        <dbReference type="SAM" id="Phobius"/>
    </source>
</evidence>
<proteinExistence type="predicted"/>
<keyword evidence="4" id="KW-1185">Reference proteome</keyword>
<gene>
    <name evidence="3" type="ORF">J2Z62_000813</name>
</gene>
<accession>A0ABU0M092</accession>
<sequence length="2288" mass="255757">MTTRFKKNLSFKADKAKWHLPAKWLTSFIILTSTIIGLSTSIYLTEQAYQQSKTASEYDPIQARLARIEHSGMTNAPGGGSSSPNLADDTNLSAFLGRDLADIENIIIEDDTKAISFRGDLPKTGIRVVATAVSLTKGTEKIDANAYDYVNLKYVQYNKKTKELKDVKFAPPPGLFSDDVWPTLKDTENNFSDLFPTRAIRNAVATILGKQPSETFSKNDWFNAFDKVNITLDLSNRALNSIAEIFNPNLRWGLGIYDLLGTANSTPRITGDSNFEIRYRGLSTINVDDNIITYFPNPNYKNFPALKNIRASKNAIKAIGNFNTFSNNHYSTEYLSDTELANVNMTAKTNQNYYDYLKSLWAESSDVKEIASVKAIQKWLTEVLPTIDYATASASSSNKTGKKTISSYTDFLDAVSADPFYFRAKDGGKYINENSNSAASNNNGLSVSGGSIPYDATSNITTTSTGTIINTNNGTDFNLDKGINFGAVRLDISKDLHRVDFSNNQIERIPLSKNMFTNIDFGNNRLRYITPIAAKPLPWFHGLIFLISTINQNFYSVVNPTNWTKYYDQSKETTPTGWNAQTQRILDRLVMGNYAYTLPTFSFYGNHLLDFWPQQDTDNSWYTWPKLTIPTNKRIQGDGASVNSNVNGYPISPWNHQIGDDSNEFYPWFHRVWIGPQDGGTFSTYLGNFDGNFIHDIVGNNIGARRNAKNLYGIFFNQLNDDKILTYSQSYNKTINYNITVASSQSSPFILPGFDSKEELKQIGTTASATTTASSGVNSEPSRKQFDDAILKDTSDAYKSYNSQVPYILTRTLPQNHSVLNSWGKQNGRNGASQKVEVSLVDQNGENVSPNNFSNIDWVHLYANANGLNAATLDLQDLADGYNPTNNNQNSSGGSSMSRSSTNNGYNFLTQVLGQLPYYNGRKKATAWTGATGNKAVGIQLNKFSQTENGTIIPKSPSYNLTISAPTQEWTYRYTINILTDTSYSLNVNDTGAVAEQDRTLDVAKTTFSKRYNFASTITIQDLANEVEAWTTGASYIQNYIKNDSSSIRIKSVDLINNQIVVGFNVNDPTGNRINIKDVILTNFATQTAFLINNEKVVEDFDDVKNAPNEFAPKDHQEAIEWIKQHVGVRWIGLVLNGSSDLTTNPKNNPTADSLAEKNIHKLADLQNPEQYISSVFFNKNDGTLSFTLQINSNVNNGGINLVQNQTITTFKKFSYSIDTSNAAKNASALDYTDEKLKEFVTLKTFQTIKGKEVNPQSKKWSAAVDELNQFLPPETELQLTDVNRNGAVGSVDFAVSLLEKNAEKTLIDVKNASLFGLSSFNSSFGWKQNNDRVSGIAFITYDAYKDKLVKDFKAALLTASDAATFSQLILPLLDLTNSAPSFDAQQQLNGGMSLDENQKNQLIIGFHTTATSTPADINANVIVREDADLVGINFLTIKGGYLHGKFYGGSEQGAPITTLPSLLVALKPNTTQYQAISNAYKDATSPAAGSKPATTYNGGEALFKDALNREWKNLLPSEWLAQLRLLKNRQSSLLVNQQDYHGYDSLTGFLNHVLNTSTSNTSYQTHVDLTNFSNITINNSTGEVKIAANTLFVNNVYEDATKAERRQTPYFYNQEISFFLSNYFFRIDEALRTKLPFADNVDVNRTFGNESVLGIVNQLEDLLAKAQKLYNASTAQPLTGSDLLAAQDAINILKFKFINPVYYTNPDAEKFFTEQFTSADVDNQHVDKMTKFSMLQFSNLNYNEGSLDIKIKVENYITGFDGQHFILADKEQNFKITNTLGTFLLPVWKNYSENNFKLRTDDENLVALDGQKVSGIITNDALKTWTVKDYYITLMNQINQEVDQDYIKLNNSNQLFDLVSWQLVDNTGIDVGNTSKHHQAALDILKTELEKFHVSLNVRKQDIHYSAKNEQIYLLNPFLHFHVDHAAAEQIKILKNIFDPNKTSEQLIDNFGNYQNIGLSNVIIQGFKRQPIVISSQNYTDPEYELNFNGTLSKISAVSGSEILTWLKSNLNEPTVINTFLQSFLRVQGFSRVTQSLSLVLNPEFVQLLAKDTPVEAMTQYLLINDGIGQLTFLPGSIQLVNSYQTAAMDLNPNPVDLDQFLADPTQAQIALTHLKLVNTEITVADNDVVATRLIHDGVQINIRDATTALKTENFALAYRYLQLNEVLISKHNQQRLIIRDVYSDIAQGTIVIQYEIENAFVNGKVQNLQKQLVITGFNSNSHRFLTTHLPWVMVLVSLLTIGVYYGIWRYRQTTNSMKFMQGEPKKVRSRLTKLRINVTKDNSGSE</sequence>
<feature type="transmembrane region" description="Helical" evidence="2">
    <location>
        <begin position="21"/>
        <end position="44"/>
    </location>
</feature>
<evidence type="ECO:0000256" key="1">
    <source>
        <dbReference type="SAM" id="MobiDB-lite"/>
    </source>
</evidence>
<organism evidence="3 4">
    <name type="scientific">Mycoplasmoides fastidiosum</name>
    <dbReference type="NCBI Taxonomy" id="92758"/>
    <lineage>
        <taxon>Bacteria</taxon>
        <taxon>Bacillati</taxon>
        <taxon>Mycoplasmatota</taxon>
        <taxon>Mycoplasmoidales</taxon>
        <taxon>Mycoplasmoidaceae</taxon>
        <taxon>Mycoplasmoides</taxon>
    </lineage>
</organism>
<feature type="region of interest" description="Disordered" evidence="1">
    <location>
        <begin position="881"/>
        <end position="901"/>
    </location>
</feature>
<dbReference type="EMBL" id="JAUSWO010000001">
    <property type="protein sequence ID" value="MDQ0514375.1"/>
    <property type="molecule type" value="Genomic_DNA"/>
</dbReference>
<dbReference type="Proteomes" id="UP001240643">
    <property type="component" value="Unassembled WGS sequence"/>
</dbReference>
<evidence type="ECO:0000313" key="3">
    <source>
        <dbReference type="EMBL" id="MDQ0514375.1"/>
    </source>
</evidence>
<comment type="caution">
    <text evidence="3">The sequence shown here is derived from an EMBL/GenBank/DDBJ whole genome shotgun (WGS) entry which is preliminary data.</text>
</comment>
<dbReference type="SUPFAM" id="SSF52058">
    <property type="entry name" value="L domain-like"/>
    <property type="match status" value="1"/>
</dbReference>
<dbReference type="RefSeq" id="WP_256547751.1">
    <property type="nucleotide sequence ID" value="NZ_CP101809.1"/>
</dbReference>
<keyword evidence="2" id="KW-1133">Transmembrane helix</keyword>
<name>A0ABU0M092_9BACT</name>